<reference evidence="13" key="1">
    <citation type="submission" date="2008-08" db="EMBL/GenBank/DDBJ databases">
        <title>Annotation of Helicobacter cinaedi strain CCUG 18818.</title>
        <authorList>
            <consortium name="The Broad Institute Genome Sequencing Platform"/>
            <person name="Fox J.G."/>
            <person name="Shen Z."/>
            <person name="Charoenlap N."/>
            <person name="Schauer D.B."/>
            <person name="Ward D."/>
            <person name="Mehta T."/>
            <person name="Young S."/>
            <person name="Jaffe D."/>
            <person name="Gnerre S."/>
            <person name="Berlin A."/>
            <person name="Heiman D."/>
            <person name="Hepburn T."/>
            <person name="Shea T."/>
            <person name="Sykes S."/>
            <person name="Alvarado L."/>
            <person name="Kodira C."/>
            <person name="Borodovsky M."/>
            <person name="Lander E."/>
            <person name="Galagan J."/>
            <person name="Nusbaum C."/>
            <person name="Birren B."/>
        </authorList>
    </citation>
    <scope>NUCLEOTIDE SEQUENCE</scope>
    <source>
        <strain evidence="13">CCUG 18818</strain>
    </source>
</reference>
<dbReference type="Pfam" id="PF02880">
    <property type="entry name" value="PGM_PMM_III"/>
    <property type="match status" value="1"/>
</dbReference>
<dbReference type="InterPro" id="IPR005843">
    <property type="entry name" value="A-D-PHexomutase_C"/>
</dbReference>
<keyword evidence="5 7" id="KW-0460">Magnesium</keyword>
<dbReference type="Gene3D" id="3.40.120.10">
    <property type="entry name" value="Alpha-D-Glucose-1,6-Bisphosphate, subunit A, domain 3"/>
    <property type="match status" value="3"/>
</dbReference>
<dbReference type="EMBL" id="DS990393">
    <property type="protein sequence ID" value="EFR47311.1"/>
    <property type="molecule type" value="Genomic_DNA"/>
</dbReference>
<comment type="cofactor">
    <cofactor evidence="1">
        <name>Mg(2+)</name>
        <dbReference type="ChEBI" id="CHEBI:18420"/>
    </cofactor>
</comment>
<dbReference type="Proteomes" id="UP000006036">
    <property type="component" value="Chromosome 1"/>
</dbReference>
<dbReference type="Proteomes" id="UP000005755">
    <property type="component" value="Unassembled WGS sequence"/>
</dbReference>
<dbReference type="CDD" id="cd03089">
    <property type="entry name" value="PMM_PGM"/>
    <property type="match status" value="1"/>
</dbReference>
<dbReference type="Pfam" id="PF02878">
    <property type="entry name" value="PGM_PMM_I"/>
    <property type="match status" value="1"/>
</dbReference>
<evidence type="ECO:0000313" key="14">
    <source>
        <dbReference type="Proteomes" id="UP000005755"/>
    </source>
</evidence>
<dbReference type="GO" id="GO:0000287">
    <property type="term" value="F:magnesium ion binding"/>
    <property type="evidence" value="ECO:0007669"/>
    <property type="project" value="InterPro"/>
</dbReference>
<keyword evidence="14" id="KW-1185">Reference proteome</keyword>
<dbReference type="SUPFAM" id="SSF55957">
    <property type="entry name" value="Phosphoglucomutase, C-terminal domain"/>
    <property type="match status" value="1"/>
</dbReference>
<feature type="domain" description="Alpha-D-phosphohexomutase alpha/beta/alpha" evidence="11">
    <location>
        <begin position="271"/>
        <end position="375"/>
    </location>
</feature>
<reference evidence="14" key="4">
    <citation type="journal article" date="2014" name="Genome Announc.">
        <title>Draft genome sequences of six enterohepatic helicobacter species isolated from humans and one from rhesus macaques.</title>
        <authorList>
            <person name="Shen Z."/>
            <person name="Sheh A."/>
            <person name="Young S.K."/>
            <person name="Abouelliel A."/>
            <person name="Ward D.V."/>
            <person name="Earl A.M."/>
            <person name="Fox J.G."/>
        </authorList>
    </citation>
    <scope>NUCLEOTIDE SEQUENCE [LARGE SCALE GENOMIC DNA]</scope>
    <source>
        <strain evidence="14">CCUG 18818</strain>
    </source>
</reference>
<evidence type="ECO:0000259" key="11">
    <source>
        <dbReference type="Pfam" id="PF02880"/>
    </source>
</evidence>
<organism evidence="12 15">
    <name type="scientific">Helicobacter cinaedi CCUG 18818 = ATCC BAA-847</name>
    <dbReference type="NCBI Taxonomy" id="537971"/>
    <lineage>
        <taxon>Bacteria</taxon>
        <taxon>Pseudomonadati</taxon>
        <taxon>Campylobacterota</taxon>
        <taxon>Epsilonproteobacteria</taxon>
        <taxon>Campylobacterales</taxon>
        <taxon>Helicobacteraceae</taxon>
        <taxon>Helicobacter</taxon>
    </lineage>
</organism>
<dbReference type="GO" id="GO:0005975">
    <property type="term" value="P:carbohydrate metabolic process"/>
    <property type="evidence" value="ECO:0007669"/>
    <property type="project" value="InterPro"/>
</dbReference>
<evidence type="ECO:0000256" key="4">
    <source>
        <dbReference type="ARBA" id="ARBA00022723"/>
    </source>
</evidence>
<evidence type="ECO:0000313" key="15">
    <source>
        <dbReference type="Proteomes" id="UP000006036"/>
    </source>
</evidence>
<evidence type="ECO:0000256" key="2">
    <source>
        <dbReference type="ARBA" id="ARBA00010231"/>
    </source>
</evidence>
<accession>A0AAI8MLR7</accession>
<gene>
    <name evidence="12" type="primary">glmM_1</name>
    <name evidence="12" type="ORF">HCBAA847_0326</name>
    <name evidence="13" type="ORF">HCCG_01859</name>
</gene>
<dbReference type="PANTHER" id="PTHR43771:SF2">
    <property type="entry name" value="PHOSPHOMANNOMUTASE_PHOSPHOGLUCOMUTASE"/>
    <property type="match status" value="1"/>
</dbReference>
<dbReference type="Pfam" id="PF00408">
    <property type="entry name" value="PGM_PMM_IV"/>
    <property type="match status" value="1"/>
</dbReference>
<name>A0AAI8MLR7_9HELI</name>
<evidence type="ECO:0000256" key="1">
    <source>
        <dbReference type="ARBA" id="ARBA00001946"/>
    </source>
</evidence>
<dbReference type="Gene3D" id="3.30.310.50">
    <property type="entry name" value="Alpha-D-phosphohexomutase, C-terminal domain"/>
    <property type="match status" value="1"/>
</dbReference>
<feature type="domain" description="Alpha-D-phosphohexomutase alpha/beta/alpha" evidence="10">
    <location>
        <begin position="169"/>
        <end position="265"/>
    </location>
</feature>
<dbReference type="PANTHER" id="PTHR43771">
    <property type="entry name" value="PHOSPHOMANNOMUTASE"/>
    <property type="match status" value="1"/>
</dbReference>
<evidence type="ECO:0000259" key="8">
    <source>
        <dbReference type="Pfam" id="PF00408"/>
    </source>
</evidence>
<protein>
    <submittedName>
        <fullName evidence="13">Phosphoglucomutase/phosphomannomutase, alpha/beta/alpha domain II</fullName>
    </submittedName>
    <submittedName>
        <fullName evidence="12">Phosphohexosemutase</fullName>
        <ecNumber evidence="12">5.4.2.-</ecNumber>
    </submittedName>
</protein>
<feature type="domain" description="Alpha-D-phosphohexomutase C-terminal" evidence="8">
    <location>
        <begin position="392"/>
        <end position="464"/>
    </location>
</feature>
<dbReference type="InterPro" id="IPR036900">
    <property type="entry name" value="A-D-PHexomutase_C_sf"/>
</dbReference>
<feature type="domain" description="Alpha-D-phosphohexomutase alpha/beta/alpha" evidence="9">
    <location>
        <begin position="4"/>
        <end position="120"/>
    </location>
</feature>
<evidence type="ECO:0000256" key="3">
    <source>
        <dbReference type="ARBA" id="ARBA00022553"/>
    </source>
</evidence>
<comment type="similarity">
    <text evidence="2 7">Belongs to the phosphohexose mutase family.</text>
</comment>
<dbReference type="PRINTS" id="PR00509">
    <property type="entry name" value="PGMPMM"/>
</dbReference>
<dbReference type="InterPro" id="IPR016055">
    <property type="entry name" value="A-D-PHexomutase_a/b/a-I/II/III"/>
</dbReference>
<evidence type="ECO:0000256" key="5">
    <source>
        <dbReference type="ARBA" id="ARBA00022842"/>
    </source>
</evidence>
<evidence type="ECO:0000256" key="6">
    <source>
        <dbReference type="ARBA" id="ARBA00023235"/>
    </source>
</evidence>
<dbReference type="SUPFAM" id="SSF53738">
    <property type="entry name" value="Phosphoglucomutase, first 3 domains"/>
    <property type="match status" value="3"/>
</dbReference>
<evidence type="ECO:0000256" key="7">
    <source>
        <dbReference type="RuleBase" id="RU004326"/>
    </source>
</evidence>
<dbReference type="KEGG" id="hcb:HCBAA847_0326"/>
<reference evidence="12 15" key="2">
    <citation type="journal article" date="2012" name="J. Bacteriol.">
        <title>Complete Genome Sequence of Helicobacter cinaedi Type Strain ATCC BAA-847.</title>
        <authorList>
            <person name="Miyoshi-Akiyama T."/>
            <person name="Takeshita N."/>
            <person name="Ohmagari N."/>
            <person name="Kirikae T."/>
        </authorList>
    </citation>
    <scope>NUCLEOTIDE SEQUENCE [LARGE SCALE GENOMIC DNA]</scope>
    <source>
        <strain evidence="12 15">ATCC BAA-847</strain>
    </source>
</reference>
<sequence length="481" mass="54079">MQHIFREYDIRGIFEKDLTKQVVFSIGALLGKHILDLALTPKVHIGYDARTHSPKLFEWFSLGFESVGIEVFNLGLVPTPVAYFAAFNTIDSIACPNSVMITGSHNPPQYNGFKITINKAPFYGEQIRTLGAKLPAMLKSLESQATLDSNSSRADSKTSTPTKLNALEHYIAYLTQHFSSLQNFPYPIAVDCGNGVGGVGIEQILKNLNINYTPLFFAPDGTFPNHHPDPSEEKNLHDLKAKMKEENLPIGIAFDGDADRLALLTSHYNYKGDELAILFAKDMKRHFLSPIVIGEVKCSQVMYDEINKIGKAVMYKTGHSNLKVKLKELNAHLAAEMSGHLFFNDRYFGYDDAIYASLRALELFLHYSPSEMESFMHSLPRLYSTDEEKIHTTEEQKFALINALKSALQTPPSDFPHIKDIIDIDGLRVIFDNGWGLIRASNTTPVLVTRFEATSQNECESYKNHLLTLLKKCKIHNKDTK</sequence>
<evidence type="ECO:0000313" key="13">
    <source>
        <dbReference type="EMBL" id="EFR47311.1"/>
    </source>
</evidence>
<dbReference type="EC" id="5.4.2.-" evidence="12"/>
<dbReference type="InterPro" id="IPR005841">
    <property type="entry name" value="Alpha-D-phosphohexomutase_SF"/>
</dbReference>
<keyword evidence="3" id="KW-0597">Phosphoprotein</keyword>
<evidence type="ECO:0000313" key="12">
    <source>
        <dbReference type="EMBL" id="BAM31576.1"/>
    </source>
</evidence>
<dbReference type="InterPro" id="IPR005844">
    <property type="entry name" value="A-D-PHexomutase_a/b/a-I"/>
</dbReference>
<dbReference type="InterPro" id="IPR005846">
    <property type="entry name" value="A-D-PHexomutase_a/b/a-III"/>
</dbReference>
<dbReference type="AlphaFoldDB" id="A0AAI8MLR7"/>
<dbReference type="EMBL" id="AP012492">
    <property type="protein sequence ID" value="BAM31576.1"/>
    <property type="molecule type" value="Genomic_DNA"/>
</dbReference>
<dbReference type="GO" id="GO:0016868">
    <property type="term" value="F:intramolecular phosphotransferase activity"/>
    <property type="evidence" value="ECO:0007669"/>
    <property type="project" value="InterPro"/>
</dbReference>
<dbReference type="InterPro" id="IPR005845">
    <property type="entry name" value="A-D-PHexomutase_a/b/a-II"/>
</dbReference>
<evidence type="ECO:0000259" key="10">
    <source>
        <dbReference type="Pfam" id="PF02879"/>
    </source>
</evidence>
<dbReference type="InterPro" id="IPR016066">
    <property type="entry name" value="A-D-PHexomutase_CS"/>
</dbReference>
<dbReference type="Pfam" id="PF02879">
    <property type="entry name" value="PGM_PMM_II"/>
    <property type="match status" value="1"/>
</dbReference>
<proteinExistence type="inferred from homology"/>
<dbReference type="PROSITE" id="PS00710">
    <property type="entry name" value="PGM_PMM"/>
    <property type="match status" value="1"/>
</dbReference>
<evidence type="ECO:0000259" key="9">
    <source>
        <dbReference type="Pfam" id="PF02878"/>
    </source>
</evidence>
<keyword evidence="6 12" id="KW-0413">Isomerase</keyword>
<dbReference type="RefSeq" id="WP_002957196.1">
    <property type="nucleotide sequence ID" value="NC_020555.1"/>
</dbReference>
<keyword evidence="4 7" id="KW-0479">Metal-binding</keyword>
<reference evidence="12" key="3">
    <citation type="submission" date="2012-07" db="EMBL/GenBank/DDBJ databases">
        <authorList>
            <person name="Akiyama T."/>
            <person name="Takeshita N."/>
            <person name="Ohmagari N."/>
            <person name="Kirikae T."/>
        </authorList>
    </citation>
    <scope>NUCLEOTIDE SEQUENCE</scope>
    <source>
        <strain evidence="12">ATCC BAA-847</strain>
    </source>
</reference>